<keyword evidence="2" id="KW-1185">Reference proteome</keyword>
<comment type="caution">
    <text evidence="1">The sequence shown here is derived from an EMBL/GenBank/DDBJ whole genome shotgun (WGS) entry which is preliminary data.</text>
</comment>
<reference evidence="1" key="2">
    <citation type="submission" date="2023-05" db="EMBL/GenBank/DDBJ databases">
        <authorList>
            <consortium name="Lawrence Berkeley National Laboratory"/>
            <person name="Steindorff A."/>
            <person name="Hensen N."/>
            <person name="Bonometti L."/>
            <person name="Westerberg I."/>
            <person name="Brannstrom I.O."/>
            <person name="Guillou S."/>
            <person name="Cros-Aarteil S."/>
            <person name="Calhoun S."/>
            <person name="Haridas S."/>
            <person name="Kuo A."/>
            <person name="Mondo S."/>
            <person name="Pangilinan J."/>
            <person name="Riley R."/>
            <person name="Labutti K."/>
            <person name="Andreopoulos B."/>
            <person name="Lipzen A."/>
            <person name="Chen C."/>
            <person name="Yanf M."/>
            <person name="Daum C."/>
            <person name="Ng V."/>
            <person name="Clum A."/>
            <person name="Ohm R."/>
            <person name="Martin F."/>
            <person name="Silar P."/>
            <person name="Natvig D."/>
            <person name="Lalanne C."/>
            <person name="Gautier V."/>
            <person name="Ament-Velasquez S.L."/>
            <person name="Kruys A."/>
            <person name="Hutchinson M.I."/>
            <person name="Powell A.J."/>
            <person name="Barry K."/>
            <person name="Miller A.N."/>
            <person name="Grigoriev I.V."/>
            <person name="Debuchy R."/>
            <person name="Gladieux P."/>
            <person name="Thoren M.H."/>
            <person name="Johannesson H."/>
        </authorList>
    </citation>
    <scope>NUCLEOTIDE SEQUENCE</scope>
    <source>
        <strain evidence="1">CBS 315.58</strain>
    </source>
</reference>
<feature type="non-terminal residue" evidence="1">
    <location>
        <position position="1"/>
    </location>
</feature>
<evidence type="ECO:0000313" key="1">
    <source>
        <dbReference type="EMBL" id="KAK4199551.1"/>
    </source>
</evidence>
<organism evidence="1 2">
    <name type="scientific">Triangularia verruculosa</name>
    <dbReference type="NCBI Taxonomy" id="2587418"/>
    <lineage>
        <taxon>Eukaryota</taxon>
        <taxon>Fungi</taxon>
        <taxon>Dikarya</taxon>
        <taxon>Ascomycota</taxon>
        <taxon>Pezizomycotina</taxon>
        <taxon>Sordariomycetes</taxon>
        <taxon>Sordariomycetidae</taxon>
        <taxon>Sordariales</taxon>
        <taxon>Podosporaceae</taxon>
        <taxon>Triangularia</taxon>
    </lineage>
</organism>
<reference evidence="1" key="1">
    <citation type="journal article" date="2023" name="Mol. Phylogenet. Evol.">
        <title>Genome-scale phylogeny and comparative genomics of the fungal order Sordariales.</title>
        <authorList>
            <person name="Hensen N."/>
            <person name="Bonometti L."/>
            <person name="Westerberg I."/>
            <person name="Brannstrom I.O."/>
            <person name="Guillou S."/>
            <person name="Cros-Aarteil S."/>
            <person name="Calhoun S."/>
            <person name="Haridas S."/>
            <person name="Kuo A."/>
            <person name="Mondo S."/>
            <person name="Pangilinan J."/>
            <person name="Riley R."/>
            <person name="LaButti K."/>
            <person name="Andreopoulos B."/>
            <person name="Lipzen A."/>
            <person name="Chen C."/>
            <person name="Yan M."/>
            <person name="Daum C."/>
            <person name="Ng V."/>
            <person name="Clum A."/>
            <person name="Steindorff A."/>
            <person name="Ohm R.A."/>
            <person name="Martin F."/>
            <person name="Silar P."/>
            <person name="Natvig D.O."/>
            <person name="Lalanne C."/>
            <person name="Gautier V."/>
            <person name="Ament-Velasquez S.L."/>
            <person name="Kruys A."/>
            <person name="Hutchinson M.I."/>
            <person name="Powell A.J."/>
            <person name="Barry K."/>
            <person name="Miller A.N."/>
            <person name="Grigoriev I.V."/>
            <person name="Debuchy R."/>
            <person name="Gladieux P."/>
            <person name="Hiltunen Thoren M."/>
            <person name="Johannesson H."/>
        </authorList>
    </citation>
    <scope>NUCLEOTIDE SEQUENCE</scope>
    <source>
        <strain evidence="1">CBS 315.58</strain>
    </source>
</reference>
<proteinExistence type="predicted"/>
<feature type="non-terminal residue" evidence="1">
    <location>
        <position position="158"/>
    </location>
</feature>
<accession>A0AAN7ASJ6</accession>
<dbReference type="EMBL" id="MU863930">
    <property type="protein sequence ID" value="KAK4199551.1"/>
    <property type="molecule type" value="Genomic_DNA"/>
</dbReference>
<sequence length="158" mass="17788">LDLCSFCPGFGTHRQALVKFDSLREFFEDPSFFPPCNDTSTVVMNNLTLLFRAIHFYIDIRGGRLQAKEVAIALGNQGLFGGFKATETKLLDYRKQYLANEEGPAYPPGPTDNQEYLLALIDEINDFVDVQPSLGAMPRHASCREKWGHFLLKLKVDG</sequence>
<gene>
    <name evidence="1" type="ORF">QBC40DRAFT_144591</name>
</gene>
<name>A0AAN7ASJ6_9PEZI</name>
<evidence type="ECO:0000313" key="2">
    <source>
        <dbReference type="Proteomes" id="UP001303160"/>
    </source>
</evidence>
<dbReference type="Proteomes" id="UP001303160">
    <property type="component" value="Unassembled WGS sequence"/>
</dbReference>
<protein>
    <submittedName>
        <fullName evidence="1">Uncharacterized protein</fullName>
    </submittedName>
</protein>
<dbReference type="AlphaFoldDB" id="A0AAN7ASJ6"/>